<evidence type="ECO:0008006" key="4">
    <source>
        <dbReference type="Google" id="ProtNLM"/>
    </source>
</evidence>
<gene>
    <name evidence="2" type="ORF">HQ393_16715</name>
</gene>
<dbReference type="PROSITE" id="PS51257">
    <property type="entry name" value="PROKAR_LIPOPROTEIN"/>
    <property type="match status" value="1"/>
</dbReference>
<evidence type="ECO:0000313" key="2">
    <source>
        <dbReference type="EMBL" id="QLG89753.1"/>
    </source>
</evidence>
<sequence length="94" mass="10055">MLQKKSVVGLKGLLAGVLIVSLVACSKVSAKNYQKLNAGMSRAEVLAILGEPDSSKSVDLLGVRGESVQWQSGEVKIEANFVNDTLLSRQLIQQ</sequence>
<dbReference type="Proteomes" id="UP000509597">
    <property type="component" value="Chromosome"/>
</dbReference>
<dbReference type="EMBL" id="CP058627">
    <property type="protein sequence ID" value="QLG89753.1"/>
    <property type="molecule type" value="Genomic_DNA"/>
</dbReference>
<keyword evidence="1" id="KW-0732">Signal</keyword>
<reference evidence="2 3" key="1">
    <citation type="submission" date="2020-07" db="EMBL/GenBank/DDBJ databases">
        <title>Complete genome sequence of Chitinibacter sp. 2T18.</title>
        <authorList>
            <person name="Bae J.-W."/>
            <person name="Choi J.-W."/>
        </authorList>
    </citation>
    <scope>NUCLEOTIDE SEQUENCE [LARGE SCALE GENOMIC DNA]</scope>
    <source>
        <strain evidence="2 3">2T18</strain>
    </source>
</reference>
<evidence type="ECO:0000256" key="1">
    <source>
        <dbReference type="ARBA" id="ARBA00022729"/>
    </source>
</evidence>
<dbReference type="Gene3D" id="3.30.1450.10">
    <property type="match status" value="1"/>
</dbReference>
<protein>
    <recommendedName>
        <fullName evidence="4">DUF3862 domain-containing protein</fullName>
    </recommendedName>
</protein>
<dbReference type="AlphaFoldDB" id="A0A7H9BMA3"/>
<dbReference type="InterPro" id="IPR037873">
    <property type="entry name" value="BamE-like"/>
</dbReference>
<name>A0A7H9BMA3_9NEIS</name>
<organism evidence="2 3">
    <name type="scientific">Chitinibacter bivalviorum</name>
    <dbReference type="NCBI Taxonomy" id="2739434"/>
    <lineage>
        <taxon>Bacteria</taxon>
        <taxon>Pseudomonadati</taxon>
        <taxon>Pseudomonadota</taxon>
        <taxon>Betaproteobacteria</taxon>
        <taxon>Neisseriales</taxon>
        <taxon>Chitinibacteraceae</taxon>
        <taxon>Chitinibacter</taxon>
    </lineage>
</organism>
<keyword evidence="3" id="KW-1185">Reference proteome</keyword>
<dbReference type="RefSeq" id="WP_179356793.1">
    <property type="nucleotide sequence ID" value="NZ_CP058627.1"/>
</dbReference>
<dbReference type="KEGG" id="chiz:HQ393_16715"/>
<evidence type="ECO:0000313" key="3">
    <source>
        <dbReference type="Proteomes" id="UP000509597"/>
    </source>
</evidence>
<accession>A0A7H9BMA3</accession>
<proteinExistence type="predicted"/>